<sequence>MGIDAGFDLYPPLTDSDVDKCTWEAFLEEVKNEYQSDSAVTIDTMGRIEFTVGEHPTLSKHGHLFRRFSSKISGSHAQNVEVYLHEVGVIATRYFGYRIHHWSELSGGGHEIYGWKEVHAASAAERALED</sequence>
<comment type="caution">
    <text evidence="1">The sequence shown here is derived from an EMBL/GenBank/DDBJ whole genome shotgun (WGS) entry which is preliminary data.</text>
</comment>
<dbReference type="AlphaFoldDB" id="A0A9P5YF80"/>
<dbReference type="EMBL" id="MU150235">
    <property type="protein sequence ID" value="KAF9467788.1"/>
    <property type="molecule type" value="Genomic_DNA"/>
</dbReference>
<organism evidence="1 2">
    <name type="scientific">Collybia nuda</name>
    <dbReference type="NCBI Taxonomy" id="64659"/>
    <lineage>
        <taxon>Eukaryota</taxon>
        <taxon>Fungi</taxon>
        <taxon>Dikarya</taxon>
        <taxon>Basidiomycota</taxon>
        <taxon>Agaricomycotina</taxon>
        <taxon>Agaricomycetes</taxon>
        <taxon>Agaricomycetidae</taxon>
        <taxon>Agaricales</taxon>
        <taxon>Tricholomatineae</taxon>
        <taxon>Clitocybaceae</taxon>
        <taxon>Collybia</taxon>
    </lineage>
</organism>
<evidence type="ECO:0000313" key="1">
    <source>
        <dbReference type="EMBL" id="KAF9467788.1"/>
    </source>
</evidence>
<keyword evidence="2" id="KW-1185">Reference proteome</keyword>
<name>A0A9P5YF80_9AGAR</name>
<proteinExistence type="predicted"/>
<reference evidence="1" key="1">
    <citation type="submission" date="2020-11" db="EMBL/GenBank/DDBJ databases">
        <authorList>
            <consortium name="DOE Joint Genome Institute"/>
            <person name="Ahrendt S."/>
            <person name="Riley R."/>
            <person name="Andreopoulos W."/>
            <person name="Labutti K."/>
            <person name="Pangilinan J."/>
            <person name="Ruiz-Duenas F.J."/>
            <person name="Barrasa J.M."/>
            <person name="Sanchez-Garcia M."/>
            <person name="Camarero S."/>
            <person name="Miyauchi S."/>
            <person name="Serrano A."/>
            <person name="Linde D."/>
            <person name="Babiker R."/>
            <person name="Drula E."/>
            <person name="Ayuso-Fernandez I."/>
            <person name="Pacheco R."/>
            <person name="Padilla G."/>
            <person name="Ferreira P."/>
            <person name="Barriuso J."/>
            <person name="Kellner H."/>
            <person name="Castanera R."/>
            <person name="Alfaro M."/>
            <person name="Ramirez L."/>
            <person name="Pisabarro A.G."/>
            <person name="Kuo A."/>
            <person name="Tritt A."/>
            <person name="Lipzen A."/>
            <person name="He G."/>
            <person name="Yan M."/>
            <person name="Ng V."/>
            <person name="Cullen D."/>
            <person name="Martin F."/>
            <person name="Rosso M.-N."/>
            <person name="Henrissat B."/>
            <person name="Hibbett D."/>
            <person name="Martinez A.T."/>
            <person name="Grigoriev I.V."/>
        </authorList>
    </citation>
    <scope>NUCLEOTIDE SEQUENCE</scope>
    <source>
        <strain evidence="1">CBS 247.69</strain>
    </source>
</reference>
<dbReference type="OrthoDB" id="265717at2759"/>
<evidence type="ECO:0000313" key="2">
    <source>
        <dbReference type="Proteomes" id="UP000807353"/>
    </source>
</evidence>
<gene>
    <name evidence="1" type="ORF">BDZ94DRAFT_1304984</name>
</gene>
<accession>A0A9P5YF80</accession>
<protein>
    <submittedName>
        <fullName evidence="1">Uncharacterized protein</fullName>
    </submittedName>
</protein>
<dbReference type="Proteomes" id="UP000807353">
    <property type="component" value="Unassembled WGS sequence"/>
</dbReference>